<dbReference type="Proteomes" id="UP000051686">
    <property type="component" value="Unassembled WGS sequence"/>
</dbReference>
<dbReference type="Gene3D" id="3.40.50.2300">
    <property type="match status" value="1"/>
</dbReference>
<evidence type="ECO:0000256" key="2">
    <source>
        <dbReference type="ARBA" id="ARBA00022737"/>
    </source>
</evidence>
<dbReference type="InterPro" id="IPR007737">
    <property type="entry name" value="Mga_HTH"/>
</dbReference>
<dbReference type="STRING" id="1423777.FD46_GL000692"/>
<dbReference type="GO" id="GO:0009401">
    <property type="term" value="P:phosphoenolpyruvate-dependent sugar phosphotransferase system"/>
    <property type="evidence" value="ECO:0007669"/>
    <property type="project" value="InterPro"/>
</dbReference>
<dbReference type="PATRIC" id="fig|1423777.3.peg.712"/>
<keyword evidence="2" id="KW-0677">Repeat</keyword>
<dbReference type="InterPro" id="IPR013011">
    <property type="entry name" value="PTS_EIIB_2"/>
</dbReference>
<keyword evidence="3" id="KW-0805">Transcription regulation</keyword>
<feature type="domain" description="PTS EIIA type-2" evidence="6">
    <location>
        <begin position="508"/>
        <end position="655"/>
    </location>
</feature>
<dbReference type="Gene3D" id="3.40.930.10">
    <property type="entry name" value="Mannitol-specific EII, Chain A"/>
    <property type="match status" value="1"/>
</dbReference>
<organism evidence="9 10">
    <name type="scientific">Liquorilactobacillus oeni DSM 19972</name>
    <dbReference type="NCBI Taxonomy" id="1423777"/>
    <lineage>
        <taxon>Bacteria</taxon>
        <taxon>Bacillati</taxon>
        <taxon>Bacillota</taxon>
        <taxon>Bacilli</taxon>
        <taxon>Lactobacillales</taxon>
        <taxon>Lactobacillaceae</taxon>
        <taxon>Liquorilactobacillus</taxon>
    </lineage>
</organism>
<dbReference type="InterPro" id="IPR050661">
    <property type="entry name" value="BglG_antiterminators"/>
</dbReference>
<dbReference type="PANTHER" id="PTHR30185:SF18">
    <property type="entry name" value="TRANSCRIPTIONAL REGULATOR MTLR"/>
    <property type="match status" value="1"/>
</dbReference>
<accession>A0A0R1MQ10</accession>
<dbReference type="SUPFAM" id="SSF52794">
    <property type="entry name" value="PTS system IIB component-like"/>
    <property type="match status" value="1"/>
</dbReference>
<keyword evidence="1" id="KW-0808">Transferase</keyword>
<evidence type="ECO:0000256" key="4">
    <source>
        <dbReference type="ARBA" id="ARBA00023159"/>
    </source>
</evidence>
<dbReference type="CDD" id="cd05568">
    <property type="entry name" value="PTS_IIB_bgl_like"/>
    <property type="match status" value="1"/>
</dbReference>
<feature type="domain" description="PRD" evidence="8">
    <location>
        <begin position="279"/>
        <end position="385"/>
    </location>
</feature>
<evidence type="ECO:0000259" key="8">
    <source>
        <dbReference type="PROSITE" id="PS51372"/>
    </source>
</evidence>
<dbReference type="InterPro" id="IPR036634">
    <property type="entry name" value="PRD_sf"/>
</dbReference>
<evidence type="ECO:0000256" key="3">
    <source>
        <dbReference type="ARBA" id="ARBA00023015"/>
    </source>
</evidence>
<feature type="domain" description="PTS EIIB type-2" evidence="7">
    <location>
        <begin position="388"/>
        <end position="477"/>
    </location>
</feature>
<dbReference type="InterPro" id="IPR011608">
    <property type="entry name" value="PRD"/>
</dbReference>
<dbReference type="PROSITE" id="PS51099">
    <property type="entry name" value="PTS_EIIB_TYPE_2"/>
    <property type="match status" value="1"/>
</dbReference>
<dbReference type="InterPro" id="IPR002178">
    <property type="entry name" value="PTS_EIIA_type-2_dom"/>
</dbReference>
<dbReference type="GO" id="GO:0006355">
    <property type="term" value="P:regulation of DNA-templated transcription"/>
    <property type="evidence" value="ECO:0007669"/>
    <property type="project" value="InterPro"/>
</dbReference>
<keyword evidence="4" id="KW-0010">Activator</keyword>
<dbReference type="Pfam" id="PF05043">
    <property type="entry name" value="Mga"/>
    <property type="match status" value="1"/>
</dbReference>
<dbReference type="PROSITE" id="PS51094">
    <property type="entry name" value="PTS_EIIA_TYPE_2"/>
    <property type="match status" value="1"/>
</dbReference>
<proteinExistence type="predicted"/>
<gene>
    <name evidence="9" type="ORF">FD46_GL000692</name>
</gene>
<dbReference type="SUPFAM" id="SSF63520">
    <property type="entry name" value="PTS-regulatory domain, PRD"/>
    <property type="match status" value="1"/>
</dbReference>
<dbReference type="Pfam" id="PF00359">
    <property type="entry name" value="PTS_EIIA_2"/>
    <property type="match status" value="1"/>
</dbReference>
<dbReference type="EMBL" id="AZEH01000020">
    <property type="protein sequence ID" value="KRL05928.1"/>
    <property type="molecule type" value="Genomic_DNA"/>
</dbReference>
<dbReference type="InterPro" id="IPR016152">
    <property type="entry name" value="PTrfase/Anion_transptr"/>
</dbReference>
<name>A0A0R1MQ10_9LACO</name>
<evidence type="ECO:0000259" key="7">
    <source>
        <dbReference type="PROSITE" id="PS51099"/>
    </source>
</evidence>
<dbReference type="PANTHER" id="PTHR30185">
    <property type="entry name" value="CRYPTIC BETA-GLUCOSIDE BGL OPERON ANTITERMINATOR"/>
    <property type="match status" value="1"/>
</dbReference>
<evidence type="ECO:0000313" key="10">
    <source>
        <dbReference type="Proteomes" id="UP000051686"/>
    </source>
</evidence>
<keyword evidence="5" id="KW-0804">Transcription</keyword>
<dbReference type="SUPFAM" id="SSF55804">
    <property type="entry name" value="Phoshotransferase/anion transport protein"/>
    <property type="match status" value="1"/>
</dbReference>
<reference evidence="9 10" key="1">
    <citation type="journal article" date="2015" name="Genome Announc.">
        <title>Expanding the biotechnology potential of lactobacilli through comparative genomics of 213 strains and associated genera.</title>
        <authorList>
            <person name="Sun Z."/>
            <person name="Harris H.M."/>
            <person name="McCann A."/>
            <person name="Guo C."/>
            <person name="Argimon S."/>
            <person name="Zhang W."/>
            <person name="Yang X."/>
            <person name="Jeffery I.B."/>
            <person name="Cooney J.C."/>
            <person name="Kagawa T.F."/>
            <person name="Liu W."/>
            <person name="Song Y."/>
            <person name="Salvetti E."/>
            <person name="Wrobel A."/>
            <person name="Rasinkangas P."/>
            <person name="Parkhill J."/>
            <person name="Rea M.C."/>
            <person name="O'Sullivan O."/>
            <person name="Ritari J."/>
            <person name="Douillard F.P."/>
            <person name="Paul Ross R."/>
            <person name="Yang R."/>
            <person name="Briner A.E."/>
            <person name="Felis G.E."/>
            <person name="de Vos W.M."/>
            <person name="Barrangou R."/>
            <person name="Klaenhammer T.R."/>
            <person name="Caufield P.W."/>
            <person name="Cui Y."/>
            <person name="Zhang H."/>
            <person name="O'Toole P.W."/>
        </authorList>
    </citation>
    <scope>NUCLEOTIDE SEQUENCE [LARGE SCALE GENOMIC DNA]</scope>
    <source>
        <strain evidence="9 10">DSM 19972</strain>
    </source>
</reference>
<evidence type="ECO:0000313" key="9">
    <source>
        <dbReference type="EMBL" id="KRL05928.1"/>
    </source>
</evidence>
<dbReference type="InterPro" id="IPR036095">
    <property type="entry name" value="PTS_EIIB-like_sf"/>
</dbReference>
<dbReference type="PROSITE" id="PS51372">
    <property type="entry name" value="PRD_2"/>
    <property type="match status" value="1"/>
</dbReference>
<dbReference type="Gene3D" id="1.10.1790.10">
    <property type="entry name" value="PRD domain"/>
    <property type="match status" value="1"/>
</dbReference>
<dbReference type="Gene3D" id="1.10.10.10">
    <property type="entry name" value="Winged helix-like DNA-binding domain superfamily/Winged helix DNA-binding domain"/>
    <property type="match status" value="1"/>
</dbReference>
<dbReference type="GO" id="GO:0008982">
    <property type="term" value="F:protein-N(PI)-phosphohistidine-sugar phosphotransferase activity"/>
    <property type="evidence" value="ECO:0007669"/>
    <property type="project" value="InterPro"/>
</dbReference>
<dbReference type="AlphaFoldDB" id="A0A0R1MQ10"/>
<sequence>MAELEDALKISRRTVYREFSELKLYLSQHGLKIQNHETLYLLEGSTADKARLEMELHGQKEKVILTTKQRQAAIVCLLLLRSEPIKIFSLAVSLGVSEGTIQRDLKRVSRALAGYGIKLDAKKAVGIQIVGEEAQRRLILCGTLTNEINEYEFFEYLNVKQDNQTQSFFLNLLPKSVLQKCVTALEKARITYRMRSDMQEMQLVLMIAISLIRMKKVVIKKYNAAEQDKIFQYRQQVLEIFTKFSNEVKERITTSEVDFIAAQLQGLDYHFGVSGWADNYDLRISYSIKQLIQLISTEIHWNFGLDQDLFSRLVRHMTLLLHRESARLPNTRIEILNSVGQRYPKLYAAVKKALKEIFVNYSFSETESQLILLYFANSYSSSSAKRQLRALIVCPNGIGTASILKGRLHKEIPIIGEIKIAKVSQLNGIDPAEYDLILSTLNLPGFDWKYQVVSPLLLDDELERIKNLISKYDMGKKQQLQNIQKQSSDPEQGQKRLHKMLSRLRESSALLDRITVEKIEVESDLDTVLAKILERIPQTVVTDRVRVKQEMIKRAAVAPVGIPDTEIALVHTTDKCVKFPFFSVYELTKPLEMLAMDQSPIEVVRIMLMVGPSPMDDFQNDLMGLISSTIVMNSSNTRIFEDGTQQQIKNLIATQFMEQIDFKREG</sequence>
<protein>
    <submittedName>
        <fullName evidence="9">Transcription regulator</fullName>
    </submittedName>
</protein>
<comment type="caution">
    <text evidence="9">The sequence shown here is derived from an EMBL/GenBank/DDBJ whole genome shotgun (WGS) entry which is preliminary data.</text>
</comment>
<evidence type="ECO:0000256" key="1">
    <source>
        <dbReference type="ARBA" id="ARBA00022679"/>
    </source>
</evidence>
<keyword evidence="10" id="KW-1185">Reference proteome</keyword>
<dbReference type="Pfam" id="PF00874">
    <property type="entry name" value="PRD"/>
    <property type="match status" value="1"/>
</dbReference>
<dbReference type="InterPro" id="IPR036388">
    <property type="entry name" value="WH-like_DNA-bd_sf"/>
</dbReference>
<evidence type="ECO:0000259" key="6">
    <source>
        <dbReference type="PROSITE" id="PS51094"/>
    </source>
</evidence>
<evidence type="ECO:0000256" key="5">
    <source>
        <dbReference type="ARBA" id="ARBA00023163"/>
    </source>
</evidence>